<sequence>MRVVIIGSGPAGLTAALTLRDKSFTGRIDIFSAEEVPPYSPAALGEYLINDQENLLYWQGQDVCEQYDFNCFLGEKVVKVEPDEQYILTEAGRRREFDKLLIASGSSLHIPPVVKGADKEGITNFKNIYGAQKIKEMANASGSTSAVIVGGGFLGVEIALCLAKIGIEPSVLNRRGWIMPRLLDKETAAYIVEDLEKQGVNVMLNTEGNRFIGDEEVEGLITSDGRELTADFYIAATGVKPNIDFIIDSGIENDGWGIPVNRYLQTNYDNIYACGDVAQTEDLLTREMTIHGLHTVAVSHGQTAALNILGAEQKYERQFSMNSLKELSYKLMVVGELEGEEIKYKKEGVLRKIYLKDNKINGFVLLGDISNAGLYFSLLRKREDISEYKEQLLSPLFNLGMKITKYKR</sequence>
<evidence type="ECO:0000313" key="5">
    <source>
        <dbReference type="EMBL" id="MBM7555754.1"/>
    </source>
</evidence>
<evidence type="ECO:0000256" key="1">
    <source>
        <dbReference type="ARBA" id="ARBA00001974"/>
    </source>
</evidence>
<dbReference type="Pfam" id="PF07992">
    <property type="entry name" value="Pyr_redox_2"/>
    <property type="match status" value="1"/>
</dbReference>
<dbReference type="PANTHER" id="PTHR43429">
    <property type="entry name" value="PYRIDINE NUCLEOTIDE-DISULFIDE OXIDOREDUCTASE DOMAIN-CONTAINING"/>
    <property type="match status" value="1"/>
</dbReference>
<dbReference type="EMBL" id="JAFBDQ010000002">
    <property type="protein sequence ID" value="MBM7555754.1"/>
    <property type="molecule type" value="Genomic_DNA"/>
</dbReference>
<accession>A0A938XS02</accession>
<gene>
    <name evidence="5" type="ORF">JOC47_000579</name>
</gene>
<dbReference type="PRINTS" id="PR00411">
    <property type="entry name" value="PNDRDTASEI"/>
</dbReference>
<dbReference type="GO" id="GO:0016491">
    <property type="term" value="F:oxidoreductase activity"/>
    <property type="evidence" value="ECO:0007669"/>
    <property type="project" value="InterPro"/>
</dbReference>
<dbReference type="SUPFAM" id="SSF51905">
    <property type="entry name" value="FAD/NAD(P)-binding domain"/>
    <property type="match status" value="1"/>
</dbReference>
<dbReference type="AlphaFoldDB" id="A0A938XS02"/>
<dbReference type="InterPro" id="IPR016156">
    <property type="entry name" value="FAD/NAD-linked_Rdtase_dimer_sf"/>
</dbReference>
<evidence type="ECO:0000256" key="3">
    <source>
        <dbReference type="ARBA" id="ARBA00022827"/>
    </source>
</evidence>
<dbReference type="Gene3D" id="3.30.390.30">
    <property type="match status" value="1"/>
</dbReference>
<feature type="domain" description="FAD/NAD(P)-binding" evidence="4">
    <location>
        <begin position="1"/>
        <end position="300"/>
    </location>
</feature>
<dbReference type="RefSeq" id="WP_204700472.1">
    <property type="nucleotide sequence ID" value="NZ_JAFBDQ010000002.1"/>
</dbReference>
<dbReference type="Proteomes" id="UP000774000">
    <property type="component" value="Unassembled WGS sequence"/>
</dbReference>
<dbReference type="InterPro" id="IPR036188">
    <property type="entry name" value="FAD/NAD-bd_sf"/>
</dbReference>
<evidence type="ECO:0000313" key="6">
    <source>
        <dbReference type="Proteomes" id="UP000774000"/>
    </source>
</evidence>
<reference evidence="5" key="1">
    <citation type="submission" date="2021-01" db="EMBL/GenBank/DDBJ databases">
        <title>Genomic Encyclopedia of Type Strains, Phase IV (KMG-IV): sequencing the most valuable type-strain genomes for metagenomic binning, comparative biology and taxonomic classification.</title>
        <authorList>
            <person name="Goeker M."/>
        </authorList>
    </citation>
    <scope>NUCLEOTIDE SEQUENCE</scope>
    <source>
        <strain evidence="5">DSM 23230</strain>
    </source>
</reference>
<dbReference type="InterPro" id="IPR023753">
    <property type="entry name" value="FAD/NAD-binding_dom"/>
</dbReference>
<name>A0A938XS02_9FIRM</name>
<dbReference type="InterPro" id="IPR050260">
    <property type="entry name" value="FAD-bd_OxRdtase"/>
</dbReference>
<dbReference type="PRINTS" id="PR00368">
    <property type="entry name" value="FADPNR"/>
</dbReference>
<evidence type="ECO:0000259" key="4">
    <source>
        <dbReference type="Pfam" id="PF07992"/>
    </source>
</evidence>
<protein>
    <submittedName>
        <fullName evidence="5">NAD(P)H-nitrite reductase large subunit</fullName>
    </submittedName>
</protein>
<dbReference type="Gene3D" id="3.50.50.60">
    <property type="entry name" value="FAD/NAD(P)-binding domain"/>
    <property type="match status" value="2"/>
</dbReference>
<comment type="caution">
    <text evidence="5">The sequence shown here is derived from an EMBL/GenBank/DDBJ whole genome shotgun (WGS) entry which is preliminary data.</text>
</comment>
<evidence type="ECO:0000256" key="2">
    <source>
        <dbReference type="ARBA" id="ARBA00022630"/>
    </source>
</evidence>
<keyword evidence="3" id="KW-0274">FAD</keyword>
<keyword evidence="6" id="KW-1185">Reference proteome</keyword>
<dbReference type="PANTHER" id="PTHR43429:SF3">
    <property type="entry name" value="NITRITE REDUCTASE [NAD(P)H]"/>
    <property type="match status" value="1"/>
</dbReference>
<keyword evidence="2" id="KW-0285">Flavoprotein</keyword>
<comment type="cofactor">
    <cofactor evidence="1">
        <name>FAD</name>
        <dbReference type="ChEBI" id="CHEBI:57692"/>
    </cofactor>
</comment>
<organism evidence="5 6">
    <name type="scientific">Halanaerobacter jeridensis</name>
    <dbReference type="NCBI Taxonomy" id="706427"/>
    <lineage>
        <taxon>Bacteria</taxon>
        <taxon>Bacillati</taxon>
        <taxon>Bacillota</taxon>
        <taxon>Clostridia</taxon>
        <taxon>Halanaerobiales</taxon>
        <taxon>Halobacteroidaceae</taxon>
        <taxon>Halanaerobacter</taxon>
    </lineage>
</organism>
<proteinExistence type="predicted"/>